<protein>
    <submittedName>
        <fullName evidence="1">Uncharacterized protein</fullName>
    </submittedName>
</protein>
<proteinExistence type="predicted"/>
<sequence>MSNTTFRERIRKIAVATRQVLQKTQGRTIRVTLRVVSLFKPSIFAKHQAPRVFLTNAGYTTFRHEAKIYDHRIRLLIYACWQEHRKLFPKTVSVASEKADVGHKWLRAVQKPFSRGKNR</sequence>
<dbReference type="EMBL" id="KN818356">
    <property type="protein sequence ID" value="KIL57849.1"/>
    <property type="molecule type" value="Genomic_DNA"/>
</dbReference>
<evidence type="ECO:0000313" key="2">
    <source>
        <dbReference type="Proteomes" id="UP000054549"/>
    </source>
</evidence>
<organism evidence="1 2">
    <name type="scientific">Amanita muscaria (strain Koide BX008)</name>
    <dbReference type="NCBI Taxonomy" id="946122"/>
    <lineage>
        <taxon>Eukaryota</taxon>
        <taxon>Fungi</taxon>
        <taxon>Dikarya</taxon>
        <taxon>Basidiomycota</taxon>
        <taxon>Agaricomycotina</taxon>
        <taxon>Agaricomycetes</taxon>
        <taxon>Agaricomycetidae</taxon>
        <taxon>Agaricales</taxon>
        <taxon>Pluteineae</taxon>
        <taxon>Amanitaceae</taxon>
        <taxon>Amanita</taxon>
    </lineage>
</organism>
<dbReference type="Proteomes" id="UP000054549">
    <property type="component" value="Unassembled WGS sequence"/>
</dbReference>
<dbReference type="AlphaFoldDB" id="A0A0C2SUU8"/>
<accession>A0A0C2SUU8</accession>
<name>A0A0C2SUU8_AMAMK</name>
<keyword evidence="2" id="KW-1185">Reference proteome</keyword>
<dbReference type="HOGENOM" id="CLU_2060893_0_0_1"/>
<gene>
    <name evidence="1" type="ORF">M378DRAFT_360379</name>
</gene>
<reference evidence="1 2" key="1">
    <citation type="submission" date="2014-04" db="EMBL/GenBank/DDBJ databases">
        <title>Evolutionary Origins and Diversification of the Mycorrhizal Mutualists.</title>
        <authorList>
            <consortium name="DOE Joint Genome Institute"/>
            <consortium name="Mycorrhizal Genomics Consortium"/>
            <person name="Kohler A."/>
            <person name="Kuo A."/>
            <person name="Nagy L.G."/>
            <person name="Floudas D."/>
            <person name="Copeland A."/>
            <person name="Barry K.W."/>
            <person name="Cichocki N."/>
            <person name="Veneault-Fourrey C."/>
            <person name="LaButti K."/>
            <person name="Lindquist E.A."/>
            <person name="Lipzen A."/>
            <person name="Lundell T."/>
            <person name="Morin E."/>
            <person name="Murat C."/>
            <person name="Riley R."/>
            <person name="Ohm R."/>
            <person name="Sun H."/>
            <person name="Tunlid A."/>
            <person name="Henrissat B."/>
            <person name="Grigoriev I.V."/>
            <person name="Hibbett D.S."/>
            <person name="Martin F."/>
        </authorList>
    </citation>
    <scope>NUCLEOTIDE SEQUENCE [LARGE SCALE GENOMIC DNA]</scope>
    <source>
        <strain evidence="1 2">Koide BX008</strain>
    </source>
</reference>
<evidence type="ECO:0000313" key="1">
    <source>
        <dbReference type="EMBL" id="KIL57849.1"/>
    </source>
</evidence>
<dbReference type="InParanoid" id="A0A0C2SUU8"/>